<evidence type="ECO:0000256" key="2">
    <source>
        <dbReference type="ARBA" id="ARBA00022475"/>
    </source>
</evidence>
<evidence type="ECO:0000256" key="4">
    <source>
        <dbReference type="ARBA" id="ARBA00023136"/>
    </source>
</evidence>
<evidence type="ECO:0000256" key="3">
    <source>
        <dbReference type="ARBA" id="ARBA00022729"/>
    </source>
</evidence>
<keyword evidence="8" id="KW-1185">Reference proteome</keyword>
<reference evidence="7 8" key="1">
    <citation type="submission" date="2021-12" db="EMBL/GenBank/DDBJ databases">
        <title>Genome sequence of Kibdelosporangium philippinense ATCC 49844.</title>
        <authorList>
            <person name="Fedorov E.A."/>
            <person name="Omeragic M."/>
            <person name="Shalygina K.F."/>
            <person name="Maclea K.S."/>
        </authorList>
    </citation>
    <scope>NUCLEOTIDE SEQUENCE [LARGE SCALE GENOMIC DNA]</scope>
    <source>
        <strain evidence="7 8">ATCC 49844</strain>
    </source>
</reference>
<dbReference type="RefSeq" id="WP_233733795.1">
    <property type="nucleotide sequence ID" value="NZ_JAJVCN010000004.1"/>
</dbReference>
<dbReference type="InterPro" id="IPR032018">
    <property type="entry name" value="LppA/LppB/LprP"/>
</dbReference>
<evidence type="ECO:0000256" key="1">
    <source>
        <dbReference type="ARBA" id="ARBA00004193"/>
    </source>
</evidence>
<sequence>MSSSKNEQFTELAKRPDIEQINGEYERMLEQIRDQLVAEIGITAWVPDENPRRASLCGAEFNDVGGDGEVRLYSSGHSPGNLPDAKWADALKLVESIVGQHGFKLHGAVVDRPGDHEVTFGNDWGAELLFGTAKNTTLSITTGCHLTQEAHQRGTPK</sequence>
<accession>A0ABS8ZUC0</accession>
<evidence type="ECO:0000256" key="6">
    <source>
        <dbReference type="ARBA" id="ARBA00023288"/>
    </source>
</evidence>
<keyword evidence="2" id="KW-1003">Cell membrane</keyword>
<keyword evidence="6 7" id="KW-0449">Lipoprotein</keyword>
<name>A0ABS8ZUC0_9PSEU</name>
<evidence type="ECO:0000313" key="8">
    <source>
        <dbReference type="Proteomes" id="UP001521150"/>
    </source>
</evidence>
<comment type="caution">
    <text evidence="7">The sequence shown here is derived from an EMBL/GenBank/DDBJ whole genome shotgun (WGS) entry which is preliminary data.</text>
</comment>
<dbReference type="EMBL" id="JAJVCN010000004">
    <property type="protein sequence ID" value="MCE7011345.1"/>
    <property type="molecule type" value="Genomic_DNA"/>
</dbReference>
<organism evidence="7 8">
    <name type="scientific">Kibdelosporangium philippinense</name>
    <dbReference type="NCBI Taxonomy" id="211113"/>
    <lineage>
        <taxon>Bacteria</taxon>
        <taxon>Bacillati</taxon>
        <taxon>Actinomycetota</taxon>
        <taxon>Actinomycetes</taxon>
        <taxon>Pseudonocardiales</taxon>
        <taxon>Pseudonocardiaceae</taxon>
        <taxon>Kibdelosporangium</taxon>
    </lineage>
</organism>
<dbReference type="Proteomes" id="UP001521150">
    <property type="component" value="Unassembled WGS sequence"/>
</dbReference>
<evidence type="ECO:0000313" key="7">
    <source>
        <dbReference type="EMBL" id="MCE7011345.1"/>
    </source>
</evidence>
<comment type="subcellular location">
    <subcellularLocation>
        <location evidence="1">Cell membrane</location>
        <topology evidence="1">Lipid-anchor</topology>
    </subcellularLocation>
</comment>
<gene>
    <name evidence="7" type="ORF">LWC34_52340</name>
</gene>
<proteinExistence type="predicted"/>
<protein>
    <submittedName>
        <fullName evidence="7">LppA family lipoprotein</fullName>
    </submittedName>
</protein>
<keyword evidence="5" id="KW-0564">Palmitate</keyword>
<keyword evidence="3" id="KW-0732">Signal</keyword>
<evidence type="ECO:0000256" key="5">
    <source>
        <dbReference type="ARBA" id="ARBA00023139"/>
    </source>
</evidence>
<dbReference type="Pfam" id="PF16708">
    <property type="entry name" value="LppA"/>
    <property type="match status" value="1"/>
</dbReference>
<keyword evidence="4" id="KW-0472">Membrane</keyword>
<dbReference type="Gene3D" id="3.30.2030.20">
    <property type="match status" value="1"/>
</dbReference>